<evidence type="ECO:0008006" key="3">
    <source>
        <dbReference type="Google" id="ProtNLM"/>
    </source>
</evidence>
<proteinExistence type="predicted"/>
<name>A0ABU5CBP5_9BACI</name>
<gene>
    <name evidence="1" type="ORF">RWE15_18495</name>
</gene>
<keyword evidence="2" id="KW-1185">Reference proteome</keyword>
<dbReference type="Proteomes" id="UP001281447">
    <property type="component" value="Unassembled WGS sequence"/>
</dbReference>
<evidence type="ECO:0000313" key="1">
    <source>
        <dbReference type="EMBL" id="MDY0395994.1"/>
    </source>
</evidence>
<reference evidence="1 2" key="1">
    <citation type="submission" date="2023-10" db="EMBL/GenBank/DDBJ databases">
        <title>Virgibacillus halophilus 5B73C genome.</title>
        <authorList>
            <person name="Miliotis G."/>
            <person name="Sengupta P."/>
            <person name="Hameed A."/>
            <person name="Chuvochina M."/>
            <person name="Mcdonagh F."/>
            <person name="Simpson A.C."/>
            <person name="Singh N.K."/>
            <person name="Rekha P.D."/>
            <person name="Raman K."/>
            <person name="Hugenholtz P."/>
            <person name="Venkateswaran K."/>
        </authorList>
    </citation>
    <scope>NUCLEOTIDE SEQUENCE [LARGE SCALE GENOMIC DNA]</scope>
    <source>
        <strain evidence="1 2">5B73C</strain>
    </source>
</reference>
<dbReference type="EMBL" id="JAWDIP010000004">
    <property type="protein sequence ID" value="MDY0395994.1"/>
    <property type="molecule type" value="Genomic_DNA"/>
</dbReference>
<accession>A0ABU5CBP5</accession>
<organism evidence="1 2">
    <name type="scientific">Tigheibacillus halophilus</name>
    <dbReference type="NCBI Taxonomy" id="361280"/>
    <lineage>
        <taxon>Bacteria</taxon>
        <taxon>Bacillati</taxon>
        <taxon>Bacillota</taxon>
        <taxon>Bacilli</taxon>
        <taxon>Bacillales</taxon>
        <taxon>Bacillaceae</taxon>
        <taxon>Tigheibacillus</taxon>
    </lineage>
</organism>
<sequence length="307" mass="35934">MPAIWTHMLFCEDIADTIRTVPNSVFANDTYMKLGSQGTNPLYFRHFWLGKRLPFKQCDLELQTNGTALIIDMIQEAKKMDDEAKAYIFGFITHFILLKHICPYMRYGAENITNSTDKMDIAIDTIMMEKFHNLKAWTSRVYKEIDVGFSINKDICTLLHRLFADHFPSFTRITDKKFQMAYREMKLTLRLLADPSGWKNKLFKHFFTPFSHELLDQGKDYLNLEHHAWHHPTTGKTSTDSFLDLYNRSRSTALEILSLVMHYWDQSNNALPTVLIQLFQQLTDIPADQSKKWTRIHGRSDGKIQLI</sequence>
<protein>
    <recommendedName>
        <fullName evidence="3">Zinc dependent phospholipase C</fullName>
    </recommendedName>
</protein>
<comment type="caution">
    <text evidence="1">The sequence shown here is derived from an EMBL/GenBank/DDBJ whole genome shotgun (WGS) entry which is preliminary data.</text>
</comment>
<evidence type="ECO:0000313" key="2">
    <source>
        <dbReference type="Proteomes" id="UP001281447"/>
    </source>
</evidence>